<dbReference type="AlphaFoldDB" id="A0AA38RZD1"/>
<accession>A0AA38RZD1</accession>
<dbReference type="Proteomes" id="UP001174694">
    <property type="component" value="Unassembled WGS sequence"/>
</dbReference>
<dbReference type="PANTHER" id="PTHR23389:SF21">
    <property type="entry name" value="ATPASE FAMILY AAA DOMAIN-CONTAINING PROTEIN 5"/>
    <property type="match status" value="1"/>
</dbReference>
<feature type="compositionally biased region" description="Acidic residues" evidence="1">
    <location>
        <begin position="518"/>
        <end position="527"/>
    </location>
</feature>
<evidence type="ECO:0000313" key="3">
    <source>
        <dbReference type="Proteomes" id="UP001174694"/>
    </source>
</evidence>
<evidence type="ECO:0000313" key="2">
    <source>
        <dbReference type="EMBL" id="KAJ9150862.1"/>
    </source>
</evidence>
<feature type="compositionally biased region" description="Basic and acidic residues" evidence="1">
    <location>
        <begin position="504"/>
        <end position="517"/>
    </location>
</feature>
<comment type="caution">
    <text evidence="2">The sequence shown here is derived from an EMBL/GenBank/DDBJ whole genome shotgun (WGS) entry which is preliminary data.</text>
</comment>
<reference evidence="2" key="1">
    <citation type="submission" date="2022-07" db="EMBL/GenBank/DDBJ databases">
        <title>Fungi with potential for degradation of polypropylene.</title>
        <authorList>
            <person name="Gostincar C."/>
        </authorList>
    </citation>
    <scope>NUCLEOTIDE SEQUENCE</scope>
    <source>
        <strain evidence="2">EXF-13308</strain>
    </source>
</reference>
<dbReference type="EMBL" id="JANBVO010000007">
    <property type="protein sequence ID" value="KAJ9150862.1"/>
    <property type="molecule type" value="Genomic_DNA"/>
</dbReference>
<dbReference type="PANTHER" id="PTHR23389">
    <property type="entry name" value="CHROMOSOME TRANSMISSION FIDELITY FACTOR 18"/>
    <property type="match status" value="1"/>
</dbReference>
<feature type="compositionally biased region" description="Polar residues" evidence="1">
    <location>
        <begin position="10"/>
        <end position="19"/>
    </location>
</feature>
<dbReference type="SUPFAM" id="SSF52540">
    <property type="entry name" value="P-loop containing nucleoside triphosphate hydrolases"/>
    <property type="match status" value="1"/>
</dbReference>
<gene>
    <name evidence="2" type="ORF">NKR23_g3544</name>
</gene>
<proteinExistence type="predicted"/>
<sequence length="527" mass="59393">MNSFFKPRSDSTGLKSTQDGTERVLKPKVEVNKALSKGQKQSLILLEEADIIYEEDKQFWTVVIGLIAQSKRPFIITCNDENLIPLQSLSLHGIFRFSSPPVEIAVDRLLMIAACEGHALRRDAVEALYQTRKHDIRACLMDLNYWCQIGVGDRKGGFDWFFPRWPKGIDLDEDSNVVRVVSEGTYLTGMGWLDRDSIPSDGDELWTEEELLQQAWDFWRVDLGDWQDSLDMESWVEHLNVSLISTTRANVLEVYDEFADDMSAADLYGHMGFSTSFAEQIDPTLPEISHKARDDYTVGQQLLEAPIRYDHDTLRTALPSTLRCLTLQHLCSAHERIASGTETPQLERLNEGKVISNIRRKFTETSPSTPAITRHDYSLAFDAIAASDNPTTVLQGSSSGYLDASVFDRTMTMITVDVAPYVRGIVAYDNRLQQQRLKLSNLVSQGGKKNGAKRMRTTRAAYSALEGGSRSTTRPERWFKAELNNHLVMRTGGADWQKAVDETAKECEGVRSSKDTDRESEDELGSN</sequence>
<keyword evidence="3" id="KW-1185">Reference proteome</keyword>
<dbReference type="Gene3D" id="3.40.50.300">
    <property type="entry name" value="P-loop containing nucleotide triphosphate hydrolases"/>
    <property type="match status" value="1"/>
</dbReference>
<name>A0AA38RZD1_9PEZI</name>
<dbReference type="GO" id="GO:0003677">
    <property type="term" value="F:DNA binding"/>
    <property type="evidence" value="ECO:0007669"/>
    <property type="project" value="TreeGrafter"/>
</dbReference>
<feature type="region of interest" description="Disordered" evidence="1">
    <location>
        <begin position="1"/>
        <end position="20"/>
    </location>
</feature>
<dbReference type="GO" id="GO:0005634">
    <property type="term" value="C:nucleus"/>
    <property type="evidence" value="ECO:0007669"/>
    <property type="project" value="TreeGrafter"/>
</dbReference>
<feature type="region of interest" description="Disordered" evidence="1">
    <location>
        <begin position="504"/>
        <end position="527"/>
    </location>
</feature>
<evidence type="ECO:0000256" key="1">
    <source>
        <dbReference type="SAM" id="MobiDB-lite"/>
    </source>
</evidence>
<organism evidence="2 3">
    <name type="scientific">Pleurostoma richardsiae</name>
    <dbReference type="NCBI Taxonomy" id="41990"/>
    <lineage>
        <taxon>Eukaryota</taxon>
        <taxon>Fungi</taxon>
        <taxon>Dikarya</taxon>
        <taxon>Ascomycota</taxon>
        <taxon>Pezizomycotina</taxon>
        <taxon>Sordariomycetes</taxon>
        <taxon>Sordariomycetidae</taxon>
        <taxon>Calosphaeriales</taxon>
        <taxon>Pleurostomataceae</taxon>
        <taxon>Pleurostoma</taxon>
    </lineage>
</organism>
<dbReference type="InterPro" id="IPR027417">
    <property type="entry name" value="P-loop_NTPase"/>
</dbReference>
<protein>
    <submittedName>
        <fullName evidence="2">ATPase family AAA domain-containing protein 5</fullName>
    </submittedName>
</protein>